<dbReference type="Proteomes" id="UP001199816">
    <property type="component" value="Unassembled WGS sequence"/>
</dbReference>
<dbReference type="InterPro" id="IPR037012">
    <property type="entry name" value="NanQ/TabA/YiaL_sf"/>
</dbReference>
<evidence type="ECO:0000313" key="2">
    <source>
        <dbReference type="Proteomes" id="UP001199816"/>
    </source>
</evidence>
<dbReference type="PANTHER" id="PTHR34986:SF1">
    <property type="entry name" value="PROTEIN YIAL"/>
    <property type="match status" value="1"/>
</dbReference>
<dbReference type="PANTHER" id="PTHR34986">
    <property type="entry name" value="EVOLVED BETA-GALACTOSIDASE SUBUNIT BETA"/>
    <property type="match status" value="1"/>
</dbReference>
<dbReference type="InterPro" id="IPR004375">
    <property type="entry name" value="NanQ/TabA/YiaL"/>
</dbReference>
<protein>
    <submittedName>
        <fullName evidence="1">YhcH/YjgK/YiaL family protein</fullName>
    </submittedName>
</protein>
<dbReference type="NCBIfam" id="TIGR00022">
    <property type="entry name" value="YhcH/YjgK/YiaL family protein"/>
    <property type="match status" value="1"/>
</dbReference>
<dbReference type="RefSeq" id="WP_231008698.1">
    <property type="nucleotide sequence ID" value="NZ_JAJNEC010000008.1"/>
</dbReference>
<organism evidence="1 2">
    <name type="scientific">Niabella pedocola</name>
    <dbReference type="NCBI Taxonomy" id="1752077"/>
    <lineage>
        <taxon>Bacteria</taxon>
        <taxon>Pseudomonadati</taxon>
        <taxon>Bacteroidota</taxon>
        <taxon>Chitinophagia</taxon>
        <taxon>Chitinophagales</taxon>
        <taxon>Chitinophagaceae</taxon>
        <taxon>Niabella</taxon>
    </lineage>
</organism>
<dbReference type="EMBL" id="JAJNEC010000008">
    <property type="protein sequence ID" value="MCD2426110.1"/>
    <property type="molecule type" value="Genomic_DNA"/>
</dbReference>
<proteinExistence type="predicted"/>
<name>A0ABS8PYI0_9BACT</name>
<gene>
    <name evidence="1" type="ORF">LQ567_25220</name>
</gene>
<evidence type="ECO:0000313" key="1">
    <source>
        <dbReference type="EMBL" id="MCD2426110.1"/>
    </source>
</evidence>
<dbReference type="Pfam" id="PF04074">
    <property type="entry name" value="DUF386"/>
    <property type="match status" value="1"/>
</dbReference>
<sequence length="150" mass="16962">MIIDTINNGLHYAALHPLFKKALDYIKRTDLLNTPAGTYIVEEDAVKAIVSEAAGKKAEVALEKFECHNRFIDIQYVISGVEQMGWRPRQDCIVPNGDYNAEKDVQFYGDAPDMFFTLHPGQFVIFFPDDVHAPMIGDGMIKKLVMKIKI</sequence>
<keyword evidence="2" id="KW-1185">Reference proteome</keyword>
<accession>A0ABS8PYI0</accession>
<reference evidence="1 2" key="1">
    <citation type="submission" date="2021-11" db="EMBL/GenBank/DDBJ databases">
        <title>Genomic of Niabella pedocola.</title>
        <authorList>
            <person name="Wu T."/>
        </authorList>
    </citation>
    <scope>NUCLEOTIDE SEQUENCE [LARGE SCALE GENOMIC DNA]</scope>
    <source>
        <strain evidence="1 2">JCM 31011</strain>
    </source>
</reference>
<dbReference type="Gene3D" id="2.60.120.370">
    <property type="entry name" value="YhcH/YjgK/YiaL"/>
    <property type="match status" value="1"/>
</dbReference>
<dbReference type="SUPFAM" id="SSF51197">
    <property type="entry name" value="Clavaminate synthase-like"/>
    <property type="match status" value="1"/>
</dbReference>
<comment type="caution">
    <text evidence="1">The sequence shown here is derived from an EMBL/GenBank/DDBJ whole genome shotgun (WGS) entry which is preliminary data.</text>
</comment>